<gene>
    <name evidence="13" type="primary">pknB</name>
    <name evidence="13" type="ORF">ACFQBT_06780</name>
</gene>
<evidence type="ECO:0000256" key="9">
    <source>
        <dbReference type="SAM" id="MobiDB-lite"/>
    </source>
</evidence>
<feature type="domain" description="PASTA" evidence="12">
    <location>
        <begin position="566"/>
        <end position="629"/>
    </location>
</feature>
<feature type="domain" description="PASTA" evidence="12">
    <location>
        <begin position="367"/>
        <end position="429"/>
    </location>
</feature>
<feature type="domain" description="Protein kinase" evidence="11">
    <location>
        <begin position="21"/>
        <end position="285"/>
    </location>
</feature>
<evidence type="ECO:0000259" key="11">
    <source>
        <dbReference type="PROSITE" id="PS50011"/>
    </source>
</evidence>
<keyword evidence="10" id="KW-0812">Transmembrane</keyword>
<evidence type="ECO:0000256" key="2">
    <source>
        <dbReference type="ARBA" id="ARBA00022527"/>
    </source>
</evidence>
<evidence type="ECO:0000313" key="13">
    <source>
        <dbReference type="EMBL" id="MFC6713555.1"/>
    </source>
</evidence>
<comment type="catalytic activity">
    <reaction evidence="8">
        <text>L-seryl-[protein] + ATP = O-phospho-L-seryl-[protein] + ADP + H(+)</text>
        <dbReference type="Rhea" id="RHEA:17989"/>
        <dbReference type="Rhea" id="RHEA-COMP:9863"/>
        <dbReference type="Rhea" id="RHEA-COMP:11604"/>
        <dbReference type="ChEBI" id="CHEBI:15378"/>
        <dbReference type="ChEBI" id="CHEBI:29999"/>
        <dbReference type="ChEBI" id="CHEBI:30616"/>
        <dbReference type="ChEBI" id="CHEBI:83421"/>
        <dbReference type="ChEBI" id="CHEBI:456216"/>
        <dbReference type="EC" id="2.7.11.1"/>
    </reaction>
</comment>
<evidence type="ECO:0000256" key="7">
    <source>
        <dbReference type="ARBA" id="ARBA00047899"/>
    </source>
</evidence>
<dbReference type="Proteomes" id="UP001596356">
    <property type="component" value="Unassembled WGS sequence"/>
</dbReference>
<dbReference type="InterPro" id="IPR008271">
    <property type="entry name" value="Ser/Thr_kinase_AS"/>
</dbReference>
<evidence type="ECO:0000256" key="3">
    <source>
        <dbReference type="ARBA" id="ARBA00022679"/>
    </source>
</evidence>
<keyword evidence="6" id="KW-0067">ATP-binding</keyword>
<keyword evidence="14" id="KW-1185">Reference proteome</keyword>
<evidence type="ECO:0000256" key="4">
    <source>
        <dbReference type="ARBA" id="ARBA00022741"/>
    </source>
</evidence>
<evidence type="ECO:0000259" key="12">
    <source>
        <dbReference type="PROSITE" id="PS51178"/>
    </source>
</evidence>
<dbReference type="SMART" id="SM00740">
    <property type="entry name" value="PASTA"/>
    <property type="match status" value="4"/>
</dbReference>
<keyword evidence="2" id="KW-0723">Serine/threonine-protein kinase</keyword>
<evidence type="ECO:0000313" key="14">
    <source>
        <dbReference type="Proteomes" id="UP001596356"/>
    </source>
</evidence>
<evidence type="ECO:0000256" key="6">
    <source>
        <dbReference type="ARBA" id="ARBA00022840"/>
    </source>
</evidence>
<dbReference type="EMBL" id="JBHSWJ010000002">
    <property type="protein sequence ID" value="MFC6713555.1"/>
    <property type="molecule type" value="Genomic_DNA"/>
</dbReference>
<dbReference type="SMART" id="SM00220">
    <property type="entry name" value="S_TKc"/>
    <property type="match status" value="1"/>
</dbReference>
<reference evidence="14" key="1">
    <citation type="journal article" date="2019" name="Int. J. Syst. Evol. Microbiol.">
        <title>The Global Catalogue of Microorganisms (GCM) 10K type strain sequencing project: providing services to taxonomists for standard genome sequencing and annotation.</title>
        <authorList>
            <consortium name="The Broad Institute Genomics Platform"/>
            <consortium name="The Broad Institute Genome Sequencing Center for Infectious Disease"/>
            <person name="Wu L."/>
            <person name="Ma J."/>
        </authorList>
    </citation>
    <scope>NUCLEOTIDE SEQUENCE [LARGE SCALE GENOMIC DNA]</scope>
    <source>
        <strain evidence="14">NBRC 106593</strain>
    </source>
</reference>
<dbReference type="RefSeq" id="WP_377821401.1">
    <property type="nucleotide sequence ID" value="NZ_JBHSWJ010000002.1"/>
</dbReference>
<dbReference type="EC" id="2.7.11.1" evidence="1"/>
<dbReference type="PANTHER" id="PTHR43289">
    <property type="entry name" value="MITOGEN-ACTIVATED PROTEIN KINASE KINASE KINASE 20-RELATED"/>
    <property type="match status" value="1"/>
</dbReference>
<dbReference type="InterPro" id="IPR005543">
    <property type="entry name" value="PASTA_dom"/>
</dbReference>
<sequence>MTTAPPNAAFSLVGRVVDGRYRVIAHLADGGMGSVFVAVDERLDREVALKIMRPDLARDAAFVARFRREARNAARLSHPGVVAVTDQGQDGPYVFIAMELVRGRTLRDVLRADAPLQIDRALGILEPVLAALAAAHAAGIVHRDVKPENVLIAADGTVKVADFGLARAVSTQTLTADSDMLLGTAAYLAPEQVEFGTASEQTDVYAAGLLLFEMLTGRKAFPGDVPIQVAYQHVHGRLPLPSEHAEGVPAALDDLVEWAGAKDPTERPADADELLRTVRDVRRALPAAALSATPVVHEPLARPAPPRPDGATDRLQAASTRTIGPRPPDRPASTRRSGARRWWITALLVLALIGGAAGWTFTAGPLGTVAIPEVAGNTQGAAVSKVVDAGFTTTIRQEFSETVPAGSVVSTSPSGSTRRGSAITLTVSKGKERFSVPTLNGLTQDKATAAAAAQNLKIGTITQQYDDSVPTGQVISSSPGAGASVKRDSTVDLVVSQGPQPVGVPNVTGQPQNAAEKSLADAGLKVAYGAAQNSDTVASGSVISQDPPDGQQAHHGDTVTLVLSKGPNVVTMPDVTGKDTATATQMLQNLGLKVTVDRYFGGIFDTVRSQSEDVGSKVKVGTTIRLAVV</sequence>
<dbReference type="CDD" id="cd14014">
    <property type="entry name" value="STKc_PknB_like"/>
    <property type="match status" value="1"/>
</dbReference>
<comment type="catalytic activity">
    <reaction evidence="7">
        <text>L-threonyl-[protein] + ATP = O-phospho-L-threonyl-[protein] + ADP + H(+)</text>
        <dbReference type="Rhea" id="RHEA:46608"/>
        <dbReference type="Rhea" id="RHEA-COMP:11060"/>
        <dbReference type="Rhea" id="RHEA-COMP:11605"/>
        <dbReference type="ChEBI" id="CHEBI:15378"/>
        <dbReference type="ChEBI" id="CHEBI:30013"/>
        <dbReference type="ChEBI" id="CHEBI:30616"/>
        <dbReference type="ChEBI" id="CHEBI:61977"/>
        <dbReference type="ChEBI" id="CHEBI:456216"/>
        <dbReference type="EC" id="2.7.11.1"/>
    </reaction>
</comment>
<dbReference type="PANTHER" id="PTHR43289:SF34">
    <property type="entry name" value="SERINE_THREONINE-PROTEIN KINASE YBDM-RELATED"/>
    <property type="match status" value="1"/>
</dbReference>
<dbReference type="PROSITE" id="PS00108">
    <property type="entry name" value="PROTEIN_KINASE_ST"/>
    <property type="match status" value="1"/>
</dbReference>
<dbReference type="CDD" id="cd06577">
    <property type="entry name" value="PASTA_pknB"/>
    <property type="match status" value="4"/>
</dbReference>
<dbReference type="InterPro" id="IPR011009">
    <property type="entry name" value="Kinase-like_dom_sf"/>
</dbReference>
<dbReference type="GO" id="GO:0016301">
    <property type="term" value="F:kinase activity"/>
    <property type="evidence" value="ECO:0007669"/>
    <property type="project" value="UniProtKB-KW"/>
</dbReference>
<accession>A0ABW2ARV9</accession>
<organism evidence="13 14">
    <name type="scientific">Branchiibius cervicis</name>
    <dbReference type="NCBI Taxonomy" id="908252"/>
    <lineage>
        <taxon>Bacteria</taxon>
        <taxon>Bacillati</taxon>
        <taxon>Actinomycetota</taxon>
        <taxon>Actinomycetes</taxon>
        <taxon>Micrococcales</taxon>
        <taxon>Dermacoccaceae</taxon>
        <taxon>Branchiibius</taxon>
    </lineage>
</organism>
<feature type="domain" description="PASTA" evidence="12">
    <location>
        <begin position="430"/>
        <end position="497"/>
    </location>
</feature>
<evidence type="ECO:0000256" key="8">
    <source>
        <dbReference type="ARBA" id="ARBA00048679"/>
    </source>
</evidence>
<keyword evidence="5 13" id="KW-0418">Kinase</keyword>
<evidence type="ECO:0000256" key="10">
    <source>
        <dbReference type="SAM" id="Phobius"/>
    </source>
</evidence>
<name>A0ABW2ARV9_9MICO</name>
<evidence type="ECO:0000256" key="5">
    <source>
        <dbReference type="ARBA" id="ARBA00022777"/>
    </source>
</evidence>
<dbReference type="PROSITE" id="PS51178">
    <property type="entry name" value="PASTA"/>
    <property type="match status" value="4"/>
</dbReference>
<dbReference type="InterPro" id="IPR000719">
    <property type="entry name" value="Prot_kinase_dom"/>
</dbReference>
<feature type="domain" description="PASTA" evidence="12">
    <location>
        <begin position="498"/>
        <end position="565"/>
    </location>
</feature>
<dbReference type="PROSITE" id="PS50011">
    <property type="entry name" value="PROTEIN_KINASE_DOM"/>
    <property type="match status" value="1"/>
</dbReference>
<keyword evidence="4" id="KW-0547">Nucleotide-binding</keyword>
<dbReference type="SUPFAM" id="SSF56112">
    <property type="entry name" value="Protein kinase-like (PK-like)"/>
    <property type="match status" value="1"/>
</dbReference>
<dbReference type="NCBIfam" id="NF033483">
    <property type="entry name" value="PknB_PASTA_kin"/>
    <property type="match status" value="1"/>
</dbReference>
<comment type="caution">
    <text evidence="13">The sequence shown here is derived from an EMBL/GenBank/DDBJ whole genome shotgun (WGS) entry which is preliminary data.</text>
</comment>
<dbReference type="Pfam" id="PF00069">
    <property type="entry name" value="Pkinase"/>
    <property type="match status" value="1"/>
</dbReference>
<evidence type="ECO:0000256" key="1">
    <source>
        <dbReference type="ARBA" id="ARBA00012513"/>
    </source>
</evidence>
<dbReference type="Gene3D" id="3.30.10.20">
    <property type="match status" value="4"/>
</dbReference>
<proteinExistence type="predicted"/>
<dbReference type="Pfam" id="PF03793">
    <property type="entry name" value="PASTA"/>
    <property type="match status" value="4"/>
</dbReference>
<keyword evidence="10" id="KW-0472">Membrane</keyword>
<protein>
    <recommendedName>
        <fullName evidence="1">non-specific serine/threonine protein kinase</fullName>
        <ecNumber evidence="1">2.7.11.1</ecNumber>
    </recommendedName>
</protein>
<dbReference type="Gene3D" id="3.30.200.20">
    <property type="entry name" value="Phosphorylase Kinase, domain 1"/>
    <property type="match status" value="1"/>
</dbReference>
<feature type="transmembrane region" description="Helical" evidence="10">
    <location>
        <begin position="342"/>
        <end position="361"/>
    </location>
</feature>
<dbReference type="Gene3D" id="1.10.510.10">
    <property type="entry name" value="Transferase(Phosphotransferase) domain 1"/>
    <property type="match status" value="1"/>
</dbReference>
<keyword evidence="10" id="KW-1133">Transmembrane helix</keyword>
<keyword evidence="3" id="KW-0808">Transferase</keyword>
<feature type="region of interest" description="Disordered" evidence="9">
    <location>
        <begin position="296"/>
        <end position="337"/>
    </location>
</feature>